<dbReference type="EMBL" id="VSWC01000079">
    <property type="protein sequence ID" value="KAA1094220.1"/>
    <property type="molecule type" value="Genomic_DNA"/>
</dbReference>
<accession>A0A5B0P1E2</accession>
<gene>
    <name evidence="3" type="ORF">PGT21_013819</name>
    <name evidence="2" type="ORF">PGTUg99_025089</name>
</gene>
<dbReference type="AlphaFoldDB" id="A0A5B0P1E2"/>
<name>A0A5B0P1E2_PUCGR</name>
<comment type="caution">
    <text evidence="3">The sequence shown here is derived from an EMBL/GenBank/DDBJ whole genome shotgun (WGS) entry which is preliminary data.</text>
</comment>
<evidence type="ECO:0000313" key="5">
    <source>
        <dbReference type="Proteomes" id="UP000325313"/>
    </source>
</evidence>
<reference evidence="4 5" key="1">
    <citation type="submission" date="2019-05" db="EMBL/GenBank/DDBJ databases">
        <title>Emergence of the Ug99 lineage of the wheat stem rust pathogen through somatic hybridization.</title>
        <authorList>
            <person name="Li F."/>
            <person name="Upadhyaya N.M."/>
            <person name="Sperschneider J."/>
            <person name="Matny O."/>
            <person name="Nguyen-Phuc H."/>
            <person name="Mago R."/>
            <person name="Raley C."/>
            <person name="Miller M.E."/>
            <person name="Silverstein K.A.T."/>
            <person name="Henningsen E."/>
            <person name="Hirsch C.D."/>
            <person name="Visser B."/>
            <person name="Pretorius Z.A."/>
            <person name="Steffenson B.J."/>
            <person name="Schwessinger B."/>
            <person name="Dodds P.N."/>
            <person name="Figueroa M."/>
        </authorList>
    </citation>
    <scope>NUCLEOTIDE SEQUENCE [LARGE SCALE GENOMIC DNA]</scope>
    <source>
        <strain evidence="3">21-0</strain>
        <strain evidence="2 5">Ug99</strain>
    </source>
</reference>
<organism evidence="3 4">
    <name type="scientific">Puccinia graminis f. sp. tritici</name>
    <dbReference type="NCBI Taxonomy" id="56615"/>
    <lineage>
        <taxon>Eukaryota</taxon>
        <taxon>Fungi</taxon>
        <taxon>Dikarya</taxon>
        <taxon>Basidiomycota</taxon>
        <taxon>Pucciniomycotina</taxon>
        <taxon>Pucciniomycetes</taxon>
        <taxon>Pucciniales</taxon>
        <taxon>Pucciniaceae</taxon>
        <taxon>Puccinia</taxon>
    </lineage>
</organism>
<evidence type="ECO:0000313" key="4">
    <source>
        <dbReference type="Proteomes" id="UP000324748"/>
    </source>
</evidence>
<dbReference type="Proteomes" id="UP000324748">
    <property type="component" value="Unassembled WGS sequence"/>
</dbReference>
<evidence type="ECO:0000256" key="1">
    <source>
        <dbReference type="SAM" id="SignalP"/>
    </source>
</evidence>
<proteinExistence type="predicted"/>
<keyword evidence="4" id="KW-1185">Reference proteome</keyword>
<dbReference type="Proteomes" id="UP000325313">
    <property type="component" value="Unassembled WGS sequence"/>
</dbReference>
<sequence>MHFHLALLGFFLLQLSGAFGAPAATTRELGNDKDAVGPHRIRFCVIVGNCP</sequence>
<protein>
    <submittedName>
        <fullName evidence="3">Uncharacterized protein</fullName>
    </submittedName>
</protein>
<feature type="signal peptide" evidence="1">
    <location>
        <begin position="1"/>
        <end position="20"/>
    </location>
</feature>
<keyword evidence="1" id="KW-0732">Signal</keyword>
<feature type="chain" id="PRO_5036366363" evidence="1">
    <location>
        <begin position="21"/>
        <end position="51"/>
    </location>
</feature>
<evidence type="ECO:0000313" key="3">
    <source>
        <dbReference type="EMBL" id="KAA1094220.1"/>
    </source>
</evidence>
<evidence type="ECO:0000313" key="2">
    <source>
        <dbReference type="EMBL" id="KAA1083291.1"/>
    </source>
</evidence>
<dbReference type="EMBL" id="VDEP01000438">
    <property type="protein sequence ID" value="KAA1083291.1"/>
    <property type="molecule type" value="Genomic_DNA"/>
</dbReference>